<evidence type="ECO:0000256" key="2">
    <source>
        <dbReference type="PIRSR" id="PIRSR639126-1"/>
    </source>
</evidence>
<keyword evidence="6" id="KW-1185">Reference proteome</keyword>
<feature type="active site" description="Proton acceptor" evidence="2">
    <location>
        <position position="75"/>
    </location>
</feature>
<dbReference type="InterPro" id="IPR036568">
    <property type="entry name" value="GGCT-like_sf"/>
</dbReference>
<dbReference type="PANTHER" id="PTHR12510:SF4">
    <property type="entry name" value="GAMMA-GLUTAMYLAMINECYCLOTRANSFERASE"/>
    <property type="match status" value="1"/>
</dbReference>
<evidence type="ECO:0000256" key="3">
    <source>
        <dbReference type="RuleBase" id="RU367036"/>
    </source>
</evidence>
<dbReference type="Pfam" id="PF06094">
    <property type="entry name" value="GGACT"/>
    <property type="match status" value="1"/>
</dbReference>
<gene>
    <name evidence="5" type="ORF">FPL22_17025</name>
</gene>
<dbReference type="EMBL" id="VMBG01000004">
    <property type="protein sequence ID" value="TSJ75099.1"/>
    <property type="molecule type" value="Genomic_DNA"/>
</dbReference>
<proteinExistence type="inferred from homology"/>
<comment type="caution">
    <text evidence="5">The sequence shown here is derived from an EMBL/GenBank/DDBJ whole genome shotgun (WGS) entry which is preliminary data.</text>
</comment>
<dbReference type="RefSeq" id="WP_144354241.1">
    <property type="nucleotide sequence ID" value="NZ_CBCRVV010000010.1"/>
</dbReference>
<dbReference type="GO" id="GO:0061929">
    <property type="term" value="F:gamma-glutamylaminecyclotransferase activity"/>
    <property type="evidence" value="ECO:0007669"/>
    <property type="project" value="InterPro"/>
</dbReference>
<dbReference type="AlphaFoldDB" id="A0A556QEM8"/>
<dbReference type="InterPro" id="IPR009288">
    <property type="entry name" value="AIG2-like_dom"/>
</dbReference>
<feature type="domain" description="Gamma-glutamylcyclotransferase AIG2-like" evidence="4">
    <location>
        <begin position="4"/>
        <end position="108"/>
    </location>
</feature>
<evidence type="ECO:0000256" key="1">
    <source>
        <dbReference type="ARBA" id="ARBA00008861"/>
    </source>
</evidence>
<organism evidence="5 6">
    <name type="scientific">Rariglobus hedericola</name>
    <dbReference type="NCBI Taxonomy" id="2597822"/>
    <lineage>
        <taxon>Bacteria</taxon>
        <taxon>Pseudomonadati</taxon>
        <taxon>Verrucomicrobiota</taxon>
        <taxon>Opitutia</taxon>
        <taxon>Opitutales</taxon>
        <taxon>Opitutaceae</taxon>
        <taxon>Rariglobus</taxon>
    </lineage>
</organism>
<comment type="similarity">
    <text evidence="1 3">Belongs to the gamma-glutamylcyclotransferase family.</text>
</comment>
<keyword evidence="5" id="KW-0808">Transferase</keyword>
<dbReference type="SUPFAM" id="SSF110857">
    <property type="entry name" value="Gamma-glutamyl cyclotransferase-like"/>
    <property type="match status" value="1"/>
</dbReference>
<protein>
    <recommendedName>
        <fullName evidence="3">Gamma-glutamylcyclotransferase family protein</fullName>
    </recommendedName>
</protein>
<dbReference type="CDD" id="cd06661">
    <property type="entry name" value="GGCT_like"/>
    <property type="match status" value="1"/>
</dbReference>
<dbReference type="GO" id="GO:0016740">
    <property type="term" value="F:transferase activity"/>
    <property type="evidence" value="ECO:0007669"/>
    <property type="project" value="UniProtKB-KW"/>
</dbReference>
<accession>A0A556QEM8</accession>
<evidence type="ECO:0000313" key="5">
    <source>
        <dbReference type="EMBL" id="TSJ75099.1"/>
    </source>
</evidence>
<dbReference type="OrthoDB" id="8538589at2"/>
<dbReference type="Gene3D" id="3.10.490.10">
    <property type="entry name" value="Gamma-glutamyl cyclotransferase-like"/>
    <property type="match status" value="1"/>
</dbReference>
<dbReference type="GO" id="GO:0005829">
    <property type="term" value="C:cytosol"/>
    <property type="evidence" value="ECO:0007669"/>
    <property type="project" value="TreeGrafter"/>
</dbReference>
<reference evidence="5 6" key="1">
    <citation type="submission" date="2019-07" db="EMBL/GenBank/DDBJ databases">
        <title>Description of 53C-WASEF.</title>
        <authorList>
            <person name="Pitt A."/>
            <person name="Hahn M.W."/>
        </authorList>
    </citation>
    <scope>NUCLEOTIDE SEQUENCE [LARGE SCALE GENOMIC DNA]</scope>
    <source>
        <strain evidence="5 6">53C-WASEF</strain>
    </source>
</reference>
<evidence type="ECO:0000259" key="4">
    <source>
        <dbReference type="Pfam" id="PF06094"/>
    </source>
</evidence>
<dbReference type="PANTHER" id="PTHR12510">
    <property type="entry name" value="TROPONIN C-AKIN-1 PROTEIN"/>
    <property type="match status" value="1"/>
</dbReference>
<dbReference type="InterPro" id="IPR013024">
    <property type="entry name" value="GGCT-like"/>
</dbReference>
<sequence>MTRLFVYGTLKRGCKNHHHIAGQTYLGEARTAGGYRLYDLGDYPGMVAAPDDRDGVTGELWEVDDRALTHLDDFEGVNEGLYLRAPINLVNTTASETASAHTYLYARATAGCAVIGTTWTE</sequence>
<dbReference type="Proteomes" id="UP000315648">
    <property type="component" value="Unassembled WGS sequence"/>
</dbReference>
<dbReference type="InterPro" id="IPR039126">
    <property type="entry name" value="GGACT"/>
</dbReference>
<evidence type="ECO:0000313" key="6">
    <source>
        <dbReference type="Proteomes" id="UP000315648"/>
    </source>
</evidence>
<name>A0A556QEM8_9BACT</name>